<gene>
    <name evidence="2" type="ORF">DFR39_10740</name>
</gene>
<dbReference type="Gene3D" id="3.40.630.30">
    <property type="match status" value="1"/>
</dbReference>
<dbReference type="PROSITE" id="PS51186">
    <property type="entry name" value="GNAT"/>
    <property type="match status" value="1"/>
</dbReference>
<dbReference type="PANTHER" id="PTHR43441:SF3">
    <property type="entry name" value="ACETYLTRANSFERASE"/>
    <property type="match status" value="1"/>
</dbReference>
<dbReference type="PANTHER" id="PTHR43441">
    <property type="entry name" value="RIBOSOMAL-PROTEIN-SERINE ACETYLTRANSFERASE"/>
    <property type="match status" value="1"/>
</dbReference>
<keyword evidence="2" id="KW-0808">Transferase</keyword>
<evidence type="ECO:0000259" key="1">
    <source>
        <dbReference type="PROSITE" id="PS51186"/>
    </source>
</evidence>
<dbReference type="RefSeq" id="WP_133604307.1">
    <property type="nucleotide sequence ID" value="NZ_JAUFPJ010000008.1"/>
</dbReference>
<dbReference type="GO" id="GO:0005737">
    <property type="term" value="C:cytoplasm"/>
    <property type="evidence" value="ECO:0007669"/>
    <property type="project" value="TreeGrafter"/>
</dbReference>
<dbReference type="InterPro" id="IPR000182">
    <property type="entry name" value="GNAT_dom"/>
</dbReference>
<dbReference type="InterPro" id="IPR016181">
    <property type="entry name" value="Acyl_CoA_acyltransferase"/>
</dbReference>
<organism evidence="2 3">
    <name type="scientific">Roseateles asaccharophilus</name>
    <dbReference type="NCBI Taxonomy" id="582607"/>
    <lineage>
        <taxon>Bacteria</taxon>
        <taxon>Pseudomonadati</taxon>
        <taxon>Pseudomonadota</taxon>
        <taxon>Betaproteobacteria</taxon>
        <taxon>Burkholderiales</taxon>
        <taxon>Sphaerotilaceae</taxon>
        <taxon>Roseateles</taxon>
    </lineage>
</organism>
<reference evidence="2 3" key="1">
    <citation type="submission" date="2019-03" db="EMBL/GenBank/DDBJ databases">
        <title>Genomic Encyclopedia of Type Strains, Phase IV (KMG-IV): sequencing the most valuable type-strain genomes for metagenomic binning, comparative biology and taxonomic classification.</title>
        <authorList>
            <person name="Goeker M."/>
        </authorList>
    </citation>
    <scope>NUCLEOTIDE SEQUENCE [LARGE SCALE GENOMIC DNA]</scope>
    <source>
        <strain evidence="2 3">DSM 25082</strain>
    </source>
</reference>
<protein>
    <submittedName>
        <fullName evidence="2">RimJ/RimL family protein N-acetyltransferase</fullName>
    </submittedName>
</protein>
<sequence length="194" mass="21658">MSLPDPVLIQVPERLETERLVIAMPHIGLGQALNAAICESLAELRPWMIWAQTAPSVEDSEAVVRHQVARFIERSDLVYQFYLKGPQGQAGRLLGGTGLHRLDWAVRRFEIGYWVRSSAQGQGYVSEAVRALADMAFTQLRARRVEIRADALNTRSRAVAERCGFELEGVLRRDALNTAGEPRDTCVYARIAAL</sequence>
<dbReference type="OrthoDB" id="5191051at2"/>
<dbReference type="InterPro" id="IPR051908">
    <property type="entry name" value="Ribosomal_N-acetyltransferase"/>
</dbReference>
<name>A0A4R6MYT2_9BURK</name>
<dbReference type="GO" id="GO:1990189">
    <property type="term" value="F:protein N-terminal-serine acetyltransferase activity"/>
    <property type="evidence" value="ECO:0007669"/>
    <property type="project" value="TreeGrafter"/>
</dbReference>
<dbReference type="Proteomes" id="UP000295357">
    <property type="component" value="Unassembled WGS sequence"/>
</dbReference>
<feature type="domain" description="N-acetyltransferase" evidence="1">
    <location>
        <begin position="48"/>
        <end position="187"/>
    </location>
</feature>
<dbReference type="EMBL" id="SNXE01000007">
    <property type="protein sequence ID" value="TDP07507.1"/>
    <property type="molecule type" value="Genomic_DNA"/>
</dbReference>
<dbReference type="SUPFAM" id="SSF55729">
    <property type="entry name" value="Acyl-CoA N-acyltransferases (Nat)"/>
    <property type="match status" value="1"/>
</dbReference>
<keyword evidence="3" id="KW-1185">Reference proteome</keyword>
<proteinExistence type="predicted"/>
<dbReference type="Pfam" id="PF13302">
    <property type="entry name" value="Acetyltransf_3"/>
    <property type="match status" value="1"/>
</dbReference>
<evidence type="ECO:0000313" key="3">
    <source>
        <dbReference type="Proteomes" id="UP000295357"/>
    </source>
</evidence>
<accession>A0A4R6MYT2</accession>
<evidence type="ECO:0000313" key="2">
    <source>
        <dbReference type="EMBL" id="TDP07507.1"/>
    </source>
</evidence>
<comment type="caution">
    <text evidence="2">The sequence shown here is derived from an EMBL/GenBank/DDBJ whole genome shotgun (WGS) entry which is preliminary data.</text>
</comment>
<dbReference type="GO" id="GO:0008999">
    <property type="term" value="F:protein-N-terminal-alanine acetyltransferase activity"/>
    <property type="evidence" value="ECO:0007669"/>
    <property type="project" value="TreeGrafter"/>
</dbReference>
<dbReference type="AlphaFoldDB" id="A0A4R6MYT2"/>